<evidence type="ECO:0000313" key="2">
    <source>
        <dbReference type="EMBL" id="MBO0453525.1"/>
    </source>
</evidence>
<keyword evidence="3" id="KW-1185">Reference proteome</keyword>
<feature type="transmembrane region" description="Helical" evidence="1">
    <location>
        <begin position="89"/>
        <end position="110"/>
    </location>
</feature>
<sequence>MFDKVTFCLMIALLGYSLLVFFSLIKRVVLFHRSDELQKKIFFETLSISMGVILSLHLIQLILSIVQPAGYQPVIYSGGKSMVRFTLGAFDHVDSFLLYCMVIAVVYNIRRVQYGLISKSSFLVRNLLPMLIIFLFLLLPFF</sequence>
<protein>
    <submittedName>
        <fullName evidence="2">Uncharacterized protein</fullName>
    </submittedName>
</protein>
<feature type="transmembrane region" description="Helical" evidence="1">
    <location>
        <begin position="6"/>
        <end position="25"/>
    </location>
</feature>
<reference evidence="2 3" key="1">
    <citation type="submission" date="2021-03" db="EMBL/GenBank/DDBJ databases">
        <title>Enterococcal diversity collection.</title>
        <authorList>
            <person name="Gilmore M.S."/>
            <person name="Schwartzman J."/>
            <person name="Van Tyne D."/>
            <person name="Martin M."/>
            <person name="Earl A.M."/>
            <person name="Manson A.L."/>
            <person name="Straub T."/>
            <person name="Salamzade R."/>
            <person name="Saavedra J."/>
            <person name="Lebreton F."/>
            <person name="Prichula J."/>
            <person name="Schaufler K."/>
            <person name="Gaca A."/>
            <person name="Sgardioli B."/>
            <person name="Wagenaar J."/>
            <person name="Strong T."/>
        </authorList>
    </citation>
    <scope>NUCLEOTIDE SEQUENCE [LARGE SCALE GENOMIC DNA]</scope>
    <source>
        <strain evidence="2 3">MJM16</strain>
    </source>
</reference>
<dbReference type="Proteomes" id="UP000664495">
    <property type="component" value="Unassembled WGS sequence"/>
</dbReference>
<gene>
    <name evidence="2" type="ORF">JZO85_14765</name>
</gene>
<keyword evidence="1" id="KW-0472">Membrane</keyword>
<proteinExistence type="predicted"/>
<organism evidence="2 3">
    <name type="scientific">Candidatus Enterococcus murrayae</name>
    <dbReference type="NCBI Taxonomy" id="2815321"/>
    <lineage>
        <taxon>Bacteria</taxon>
        <taxon>Bacillati</taxon>
        <taxon>Bacillota</taxon>
        <taxon>Bacilli</taxon>
        <taxon>Lactobacillales</taxon>
        <taxon>Enterococcaceae</taxon>
        <taxon>Enterococcus</taxon>
    </lineage>
</organism>
<comment type="caution">
    <text evidence="2">The sequence shown here is derived from an EMBL/GenBank/DDBJ whole genome shotgun (WGS) entry which is preliminary data.</text>
</comment>
<evidence type="ECO:0000256" key="1">
    <source>
        <dbReference type="SAM" id="Phobius"/>
    </source>
</evidence>
<dbReference type="RefSeq" id="WP_207109293.1">
    <property type="nucleotide sequence ID" value="NZ_JAFLVR010000035.1"/>
</dbReference>
<feature type="transmembrane region" description="Helical" evidence="1">
    <location>
        <begin position="122"/>
        <end position="141"/>
    </location>
</feature>
<accession>A0ABS3HKU2</accession>
<name>A0ABS3HKU2_9ENTE</name>
<feature type="transmembrane region" description="Helical" evidence="1">
    <location>
        <begin position="46"/>
        <end position="69"/>
    </location>
</feature>
<dbReference type="EMBL" id="JAFLVR010000035">
    <property type="protein sequence ID" value="MBO0453525.1"/>
    <property type="molecule type" value="Genomic_DNA"/>
</dbReference>
<evidence type="ECO:0000313" key="3">
    <source>
        <dbReference type="Proteomes" id="UP000664495"/>
    </source>
</evidence>
<keyword evidence="1" id="KW-0812">Transmembrane</keyword>
<keyword evidence="1" id="KW-1133">Transmembrane helix</keyword>